<dbReference type="EMBL" id="KC811123">
    <property type="protein sequence ID" value="AGQ19109.1"/>
    <property type="molecule type" value="Genomic_DNA"/>
</dbReference>
<sequence>MMNIRDYFLINKTKSSNKIKILDLLGFESDTLIENSSYESTISEEAESVNENTFETLISTTQEISPAPSSIEAYMADSTSPTNISDNTPTDTFNPLNITQQIQKVWSDLESRRKWVVPSFILISMISVGSIAVNTYFNYVNNQEAVIEEAVTVTNNSNELIELLPNLIDVSTNTFYSKYDVSNASANLQQIESSLIQYRNNLDNRNNIEDTASVDGNLTNIFNLVNELDLVLSYRILISEVLIYTDLPVEEENVNIEAITSDLSNIIAQSKVNYSSLPDIEEFENHKTLVNNAITTAENLHGRYLGALRNNEYDVAQSIATAIYLNKESESRAYENALSTFKDKSLTNYGNFTSLP</sequence>
<dbReference type="AlphaFoldDB" id="S5DK24"/>
<proteinExistence type="predicted"/>
<organism evidence="1">
    <name type="scientific">Candidatus Actinomarina minuta</name>
    <dbReference type="NCBI Taxonomy" id="1389454"/>
    <lineage>
        <taxon>Bacteria</taxon>
        <taxon>Bacillati</taxon>
        <taxon>Actinomycetota</taxon>
        <taxon>Actinomycetes</taxon>
        <taxon>Candidatus Actinomarinidae</taxon>
        <taxon>Candidatus Actinomarinales</taxon>
        <taxon>Candidatus Actinomarineae</taxon>
        <taxon>Candidatus Actinomarinaceae</taxon>
        <taxon>Candidatus Actinomarina</taxon>
    </lineage>
</organism>
<protein>
    <submittedName>
        <fullName evidence="1">MedDCM-OCT-S31-C2-cds9</fullName>
    </submittedName>
</protein>
<name>S5DK24_9ACTN</name>
<evidence type="ECO:0000313" key="1">
    <source>
        <dbReference type="EMBL" id="AGQ19109.1"/>
    </source>
</evidence>
<accession>S5DK24</accession>
<reference evidence="1" key="1">
    <citation type="journal article" date="2013" name="Sci. Rep.">
        <title>Metagenomics uncovers a new group of low GC and ultra-small marine Actinobacteria.</title>
        <authorList>
            <person name="Ghai R."/>
            <person name="Mizuno C.M."/>
            <person name="Picazo A."/>
            <person name="Camacho A."/>
            <person name="Rodriguez-Valera F."/>
        </authorList>
    </citation>
    <scope>NUCLEOTIDE SEQUENCE</scope>
</reference>